<dbReference type="FunFam" id="3.30.70.330:FF:000679">
    <property type="entry name" value="Heterogeneous nuclear ribonucleoprotein A1"/>
    <property type="match status" value="1"/>
</dbReference>
<feature type="transmembrane region" description="Helical" evidence="15">
    <location>
        <begin position="110"/>
        <end position="128"/>
    </location>
</feature>
<dbReference type="InterPro" id="IPR001108">
    <property type="entry name" value="Peptidase_A22A"/>
</dbReference>
<dbReference type="Pfam" id="PF00076">
    <property type="entry name" value="RRM_1"/>
    <property type="match status" value="2"/>
</dbReference>
<dbReference type="GO" id="GO:0044351">
    <property type="term" value="P:macropinocytosis"/>
    <property type="evidence" value="ECO:0007669"/>
    <property type="project" value="UniProtKB-ARBA"/>
</dbReference>
<gene>
    <name evidence="17" type="ORF">BN9_007780</name>
</gene>
<dbReference type="SMART" id="SM00730">
    <property type="entry name" value="PSN"/>
    <property type="match status" value="1"/>
</dbReference>
<feature type="region of interest" description="Disordered" evidence="14">
    <location>
        <begin position="351"/>
        <end position="384"/>
    </location>
</feature>
<keyword evidence="9" id="KW-0333">Golgi apparatus</keyword>
<keyword evidence="13" id="KW-0694">RNA-binding</keyword>
<feature type="compositionally biased region" description="Polar residues" evidence="14">
    <location>
        <begin position="17"/>
        <end position="48"/>
    </location>
</feature>
<feature type="region of interest" description="Disordered" evidence="14">
    <location>
        <begin position="1"/>
        <end position="59"/>
    </location>
</feature>
<dbReference type="GO" id="GO:0070765">
    <property type="term" value="C:gamma-secretase complex"/>
    <property type="evidence" value="ECO:0007669"/>
    <property type="project" value="UniProtKB-ARBA"/>
</dbReference>
<feature type="transmembrane region" description="Helical" evidence="15">
    <location>
        <begin position="180"/>
        <end position="201"/>
    </location>
</feature>
<evidence type="ECO:0000256" key="12">
    <source>
        <dbReference type="ARBA" id="ARBA00066080"/>
    </source>
</evidence>
<evidence type="ECO:0000256" key="1">
    <source>
        <dbReference type="ARBA" id="ARBA00004477"/>
    </source>
</evidence>
<comment type="subunit">
    <text evidence="12">Homodimer. Component of the gamma-secretase complex, a complex composed of a presenilin homodimer, nicastrin, aph1 and pen2.</text>
</comment>
<evidence type="ECO:0000256" key="2">
    <source>
        <dbReference type="ARBA" id="ARBA00004653"/>
    </source>
</evidence>
<dbReference type="SMART" id="SM00360">
    <property type="entry name" value="RRM"/>
    <property type="match status" value="2"/>
</dbReference>
<dbReference type="EMBL" id="CAIX01000005">
    <property type="protein sequence ID" value="CCI39994.1"/>
    <property type="molecule type" value="Genomic_DNA"/>
</dbReference>
<dbReference type="GO" id="GO:0003723">
    <property type="term" value="F:RNA binding"/>
    <property type="evidence" value="ECO:0007669"/>
    <property type="project" value="UniProtKB-UniRule"/>
</dbReference>
<evidence type="ECO:0000313" key="18">
    <source>
        <dbReference type="Proteomes" id="UP000053237"/>
    </source>
</evidence>
<dbReference type="GO" id="GO:0000139">
    <property type="term" value="C:Golgi membrane"/>
    <property type="evidence" value="ECO:0007669"/>
    <property type="project" value="UniProtKB-SubCell"/>
</dbReference>
<dbReference type="InterPro" id="IPR012677">
    <property type="entry name" value="Nucleotide-bd_a/b_plait_sf"/>
</dbReference>
<feature type="compositionally biased region" description="Basic and acidic residues" evidence="14">
    <location>
        <begin position="879"/>
        <end position="888"/>
    </location>
</feature>
<evidence type="ECO:0000256" key="11">
    <source>
        <dbReference type="ARBA" id="ARBA00053367"/>
    </source>
</evidence>
<feature type="compositionally biased region" description="Polar residues" evidence="14">
    <location>
        <begin position="936"/>
        <end position="949"/>
    </location>
</feature>
<keyword evidence="8 15" id="KW-1133">Transmembrane helix</keyword>
<feature type="compositionally biased region" description="Polar residues" evidence="14">
    <location>
        <begin position="740"/>
        <end position="749"/>
    </location>
</feature>
<feature type="region of interest" description="Disordered" evidence="14">
    <location>
        <begin position="1118"/>
        <end position="1148"/>
    </location>
</feature>
<comment type="caution">
    <text evidence="17">The sequence shown here is derived from an EMBL/GenBank/DDBJ whole genome shotgun (WGS) entry which is preliminary data.</text>
</comment>
<dbReference type="Pfam" id="PF01080">
    <property type="entry name" value="Presenilin"/>
    <property type="match status" value="1"/>
</dbReference>
<feature type="compositionally biased region" description="Polar residues" evidence="14">
    <location>
        <begin position="1125"/>
        <end position="1140"/>
    </location>
</feature>
<dbReference type="PANTHER" id="PTHR10202">
    <property type="entry name" value="PRESENILIN"/>
    <property type="match status" value="1"/>
</dbReference>
<dbReference type="SUPFAM" id="SSF54928">
    <property type="entry name" value="RNA-binding domain, RBD"/>
    <property type="match status" value="2"/>
</dbReference>
<dbReference type="Proteomes" id="UP000053237">
    <property type="component" value="Unassembled WGS sequence"/>
</dbReference>
<keyword evidence="4 15" id="KW-0812">Transmembrane</keyword>
<dbReference type="PROSITE" id="PS50102">
    <property type="entry name" value="RRM"/>
    <property type="match status" value="2"/>
</dbReference>
<dbReference type="OrthoDB" id="432970at2759"/>
<keyword evidence="7" id="KW-0914">Notch signaling pathway</keyword>
<dbReference type="GO" id="GO:0005789">
    <property type="term" value="C:endoplasmic reticulum membrane"/>
    <property type="evidence" value="ECO:0007669"/>
    <property type="project" value="UniProtKB-SubCell"/>
</dbReference>
<evidence type="ECO:0000256" key="10">
    <source>
        <dbReference type="ARBA" id="ARBA00023136"/>
    </source>
</evidence>
<feature type="region of interest" description="Disordered" evidence="14">
    <location>
        <begin position="965"/>
        <end position="1004"/>
    </location>
</feature>
<dbReference type="FunFam" id="1.10.472.100:FF:000003">
    <property type="entry name" value="Presenilin"/>
    <property type="match status" value="1"/>
</dbReference>
<evidence type="ECO:0000259" key="16">
    <source>
        <dbReference type="PROSITE" id="PS50102"/>
    </source>
</evidence>
<feature type="transmembrane region" description="Helical" evidence="15">
    <location>
        <begin position="245"/>
        <end position="263"/>
    </location>
</feature>
<dbReference type="PANTHER" id="PTHR10202:SF13">
    <property type="entry name" value="PRESENILIN HOMOLOG"/>
    <property type="match status" value="1"/>
</dbReference>
<organism evidence="17 18">
    <name type="scientific">Albugo candida</name>
    <dbReference type="NCBI Taxonomy" id="65357"/>
    <lineage>
        <taxon>Eukaryota</taxon>
        <taxon>Sar</taxon>
        <taxon>Stramenopiles</taxon>
        <taxon>Oomycota</taxon>
        <taxon>Peronosporomycetes</taxon>
        <taxon>Albuginales</taxon>
        <taxon>Albuginaceae</taxon>
        <taxon>Albugo</taxon>
    </lineage>
</organism>
<keyword evidence="5" id="KW-0378">Hydrolase</keyword>
<feature type="compositionally biased region" description="Polar residues" evidence="14">
    <location>
        <begin position="979"/>
        <end position="998"/>
    </location>
</feature>
<feature type="transmembrane region" description="Helical" evidence="15">
    <location>
        <begin position="531"/>
        <end position="549"/>
    </location>
</feature>
<dbReference type="GO" id="GO:0042500">
    <property type="term" value="F:aspartic endopeptidase activity, intramembrane cleaving"/>
    <property type="evidence" value="ECO:0007669"/>
    <property type="project" value="InterPro"/>
</dbReference>
<comment type="function">
    <text evidence="11">Probable catalytic subunit of the gamma-secretase complex, an endoprotease complex that catalyzes the intramembrane cleavage of integral membrane proteins such as Notch receptors. Requires the other members of the gamma-secretase complex to have a protease activity.</text>
</comment>
<protein>
    <recommendedName>
        <fullName evidence="16">RRM domain-containing protein</fullName>
    </recommendedName>
</protein>
<keyword evidence="18" id="KW-1185">Reference proteome</keyword>
<sequence length="1148" mass="125261">MRNSPNYHVEEGCNAADNVNSNTSISTTYDTWNTPSNQEGSSKRSSSRTMKEEERSILNGSFDMNTRLEKFPLDGQIADENEGEKQSQLDEEAFADNDLSKDLMHGINSFWAIILPITITITVASGQLQERRYEGVYEVCPYMKMQLDRMFKMMLWPHRSYLVYGDAEQNSGSSIFGRSLINAVVLIGAIAILTFGMVLLYKYNCTKFLAGYIMFAVVSILSFVGGQLMDTILQAQSGWIVDWPSFIFIMVNLGLVGVVAIFYQKGVPKAIQGAYLVLSSVILAWQFSMWPEWTTWIFCFSFACYDLCAVLTPCGPLKCLINLIQDKQTPLPGLLYEADVADRVRHSLTDPHVEDGQQQSSANAARKPTRSHSNASSEAQRPPLTVEESDFSPYHCDTMENLVQLLKLFYQTFSAKDLWKVDQVAEKFFESQDRLWMLIYHKYNVCSCVVGTLCPVQERAEAKKRSENEVHDDKEANTIKLGLGDFIFYSVLVGRAAIYDFSTFVVCFLSVLLGLGGTLFLLSVLHKALPALPISIFLAILVIMLLASIDKLRTYFGAFGSVTDAVVMKDPISRRSRGFGFITYADPACVDRALAQPSHVLDSRRVEAKRAVPRADSSREVTSTTIKPTGPIVLPTLNTTSAGGGATKKIFVGGLHYETKDAEFKKYFQKYGKVVSAEVMFNRETNKSRGFGFVVFENEQSVDLILNERDHMIDGKLVEVKRAVPRTDVPPIRAIPSRGAPSSGTGSVESNEDANVNLVKSASGTTNAVVQPATMIKSSSSSVPTANLLPNGILGGYAAAVRYGGRGIPRDSHSASFLSPTSVSALEGGEFLEPSSIVSSPHQPSTSQLSSNFSLGGVAEALNSLNIKEETSPRTSKASSDESCDKLPESYSNESVFEGFKNSLPSSLSTQWHIPSSVAPSVRSPPPANGHLGSNDLEQPSFLNSGLSDSNSHFPWQSSSWQHASWGVIPPAPSDDQIDPQNPRSPSTALPSIGNPPNTTTSSLFSMFSSTADVWPRSQQLGDANGSSDCAGFGGMMGMNLNLDSTSSTFEESLGIGAKLATNPLASPALSGIFSQDSSDVEVRSNGALSNLDNMIGRSLCTQEGNSGSRMSKQFYYMDQDRSRGSSSSLGTKLQESAPFSFQDEHSR</sequence>
<evidence type="ECO:0000256" key="8">
    <source>
        <dbReference type="ARBA" id="ARBA00022989"/>
    </source>
</evidence>
<dbReference type="GO" id="GO:0007219">
    <property type="term" value="P:Notch signaling pathway"/>
    <property type="evidence" value="ECO:0007669"/>
    <property type="project" value="UniProtKB-KW"/>
</dbReference>
<feature type="region of interest" description="Disordered" evidence="14">
    <location>
        <begin position="864"/>
        <end position="891"/>
    </location>
</feature>
<feature type="domain" description="RRM" evidence="16">
    <location>
        <begin position="648"/>
        <end position="725"/>
    </location>
</feature>
<evidence type="ECO:0000256" key="9">
    <source>
        <dbReference type="ARBA" id="ARBA00023034"/>
    </source>
</evidence>
<dbReference type="GO" id="GO:0016485">
    <property type="term" value="P:protein processing"/>
    <property type="evidence" value="ECO:0007669"/>
    <property type="project" value="InterPro"/>
</dbReference>
<dbReference type="InterPro" id="IPR042524">
    <property type="entry name" value="Presenilin_C"/>
</dbReference>
<feature type="domain" description="RRM" evidence="16">
    <location>
        <begin position="534"/>
        <end position="628"/>
    </location>
</feature>
<proteinExistence type="inferred from homology"/>
<dbReference type="InterPro" id="IPR000504">
    <property type="entry name" value="RRM_dom"/>
</dbReference>
<dbReference type="GO" id="GO:0006509">
    <property type="term" value="P:membrane protein ectodomain proteolysis"/>
    <property type="evidence" value="ECO:0007669"/>
    <property type="project" value="TreeGrafter"/>
</dbReference>
<evidence type="ECO:0000256" key="7">
    <source>
        <dbReference type="ARBA" id="ARBA00022976"/>
    </source>
</evidence>
<feature type="transmembrane region" description="Helical" evidence="15">
    <location>
        <begin position="504"/>
        <end position="525"/>
    </location>
</feature>
<evidence type="ECO:0000256" key="13">
    <source>
        <dbReference type="PROSITE-ProRule" id="PRU00176"/>
    </source>
</evidence>
<feature type="region of interest" description="Disordered" evidence="14">
    <location>
        <begin position="917"/>
        <end position="949"/>
    </location>
</feature>
<evidence type="ECO:0000256" key="15">
    <source>
        <dbReference type="SAM" id="Phobius"/>
    </source>
</evidence>
<dbReference type="InterPro" id="IPR006639">
    <property type="entry name" value="Preselin/SPP"/>
</dbReference>
<name>A0A024FZH8_9STRA</name>
<evidence type="ECO:0000256" key="3">
    <source>
        <dbReference type="ARBA" id="ARBA00008604"/>
    </source>
</evidence>
<keyword evidence="6" id="KW-0256">Endoplasmic reticulum</keyword>
<comment type="similarity">
    <text evidence="3">Belongs to the peptidase A22A family.</text>
</comment>
<evidence type="ECO:0000256" key="6">
    <source>
        <dbReference type="ARBA" id="ARBA00022824"/>
    </source>
</evidence>
<evidence type="ECO:0000256" key="4">
    <source>
        <dbReference type="ARBA" id="ARBA00022692"/>
    </source>
</evidence>
<dbReference type="STRING" id="65357.A0A024FZH8"/>
<evidence type="ECO:0000256" key="5">
    <source>
        <dbReference type="ARBA" id="ARBA00022801"/>
    </source>
</evidence>
<comment type="subcellular location">
    <subcellularLocation>
        <location evidence="1">Endoplasmic reticulum membrane</location>
        <topology evidence="1">Multi-pass membrane protein</topology>
    </subcellularLocation>
    <subcellularLocation>
        <location evidence="2">Golgi apparatus membrane</location>
        <topology evidence="2">Multi-pass membrane protein</topology>
    </subcellularLocation>
</comment>
<reference evidence="17 18" key="1">
    <citation type="submission" date="2012-05" db="EMBL/GenBank/DDBJ databases">
        <title>Recombination and specialization in a pathogen metapopulation.</title>
        <authorList>
            <person name="Gardiner A."/>
            <person name="Kemen E."/>
            <person name="Schultz-Larsen T."/>
            <person name="MacLean D."/>
            <person name="Van Oosterhout C."/>
            <person name="Jones J.D.G."/>
        </authorList>
    </citation>
    <scope>NUCLEOTIDE SEQUENCE [LARGE SCALE GENOMIC DNA]</scope>
    <source>
        <strain evidence="17 18">Ac Nc2</strain>
    </source>
</reference>
<evidence type="ECO:0000313" key="17">
    <source>
        <dbReference type="EMBL" id="CCI39994.1"/>
    </source>
</evidence>
<keyword evidence="10 15" id="KW-0472">Membrane</keyword>
<accession>A0A024FZH8</accession>
<evidence type="ECO:0000256" key="14">
    <source>
        <dbReference type="SAM" id="MobiDB-lite"/>
    </source>
</evidence>
<dbReference type="Gene3D" id="3.30.70.330">
    <property type="match status" value="2"/>
</dbReference>
<feature type="transmembrane region" description="Helical" evidence="15">
    <location>
        <begin position="208"/>
        <end position="225"/>
    </location>
</feature>
<dbReference type="InParanoid" id="A0A024FZH8"/>
<dbReference type="AlphaFoldDB" id="A0A024FZH8"/>
<dbReference type="Gene3D" id="1.10.472.100">
    <property type="entry name" value="Presenilin"/>
    <property type="match status" value="1"/>
</dbReference>
<dbReference type="InterPro" id="IPR035979">
    <property type="entry name" value="RBD_domain_sf"/>
</dbReference>
<feature type="transmembrane region" description="Helical" evidence="15">
    <location>
        <begin position="270"/>
        <end position="287"/>
    </location>
</feature>
<feature type="region of interest" description="Disordered" evidence="14">
    <location>
        <begin position="730"/>
        <end position="751"/>
    </location>
</feature>